<feature type="compositionally biased region" description="Basic and acidic residues" evidence="1">
    <location>
        <begin position="56"/>
        <end position="77"/>
    </location>
</feature>
<evidence type="ECO:0000313" key="2">
    <source>
        <dbReference type="Proteomes" id="UP000515123"/>
    </source>
</evidence>
<dbReference type="GeneID" id="109710994"/>
<evidence type="ECO:0000256" key="1">
    <source>
        <dbReference type="SAM" id="MobiDB-lite"/>
    </source>
</evidence>
<accession>A0A6P5F838</accession>
<protein>
    <submittedName>
        <fullName evidence="3">Uncharacterized protein LOC109710994 isoform X1</fullName>
    </submittedName>
</protein>
<dbReference type="RefSeq" id="XP_020089440.1">
    <property type="nucleotide sequence ID" value="XM_020233851.1"/>
</dbReference>
<feature type="region of interest" description="Disordered" evidence="1">
    <location>
        <begin position="865"/>
        <end position="942"/>
    </location>
</feature>
<dbReference type="OrthoDB" id="1939753at2759"/>
<dbReference type="AlphaFoldDB" id="A0A6P5F838"/>
<feature type="region of interest" description="Disordered" evidence="1">
    <location>
        <begin position="734"/>
        <end position="753"/>
    </location>
</feature>
<proteinExistence type="predicted"/>
<name>A0A6P5F838_ANACO</name>
<dbReference type="Proteomes" id="UP000515123">
    <property type="component" value="Linkage group 5"/>
</dbReference>
<reference evidence="2" key="1">
    <citation type="journal article" date="2015" name="Nat. Genet.">
        <title>The pineapple genome and the evolution of CAM photosynthesis.</title>
        <authorList>
            <person name="Ming R."/>
            <person name="VanBuren R."/>
            <person name="Wai C.M."/>
            <person name="Tang H."/>
            <person name="Schatz M.C."/>
            <person name="Bowers J.E."/>
            <person name="Lyons E."/>
            <person name="Wang M.L."/>
            <person name="Chen J."/>
            <person name="Biggers E."/>
            <person name="Zhang J."/>
            <person name="Huang L."/>
            <person name="Zhang L."/>
            <person name="Miao W."/>
            <person name="Zhang J."/>
            <person name="Ye Z."/>
            <person name="Miao C."/>
            <person name="Lin Z."/>
            <person name="Wang H."/>
            <person name="Zhou H."/>
            <person name="Yim W.C."/>
            <person name="Priest H.D."/>
            <person name="Zheng C."/>
            <person name="Woodhouse M."/>
            <person name="Edger P.P."/>
            <person name="Guyot R."/>
            <person name="Guo H.B."/>
            <person name="Guo H."/>
            <person name="Zheng G."/>
            <person name="Singh R."/>
            <person name="Sharma A."/>
            <person name="Min X."/>
            <person name="Zheng Y."/>
            <person name="Lee H."/>
            <person name="Gurtowski J."/>
            <person name="Sedlazeck F.J."/>
            <person name="Harkess A."/>
            <person name="McKain M.R."/>
            <person name="Liao Z."/>
            <person name="Fang J."/>
            <person name="Liu J."/>
            <person name="Zhang X."/>
            <person name="Zhang Q."/>
            <person name="Hu W."/>
            <person name="Qin Y."/>
            <person name="Wang K."/>
            <person name="Chen L.Y."/>
            <person name="Shirley N."/>
            <person name="Lin Y.R."/>
            <person name="Liu L.Y."/>
            <person name="Hernandez A.G."/>
            <person name="Wright C.L."/>
            <person name="Bulone V."/>
            <person name="Tuskan G.A."/>
            <person name="Heath K."/>
            <person name="Zee F."/>
            <person name="Moore P.H."/>
            <person name="Sunkar R."/>
            <person name="Leebens-Mack J.H."/>
            <person name="Mockler T."/>
            <person name="Bennetzen J.L."/>
            <person name="Freeling M."/>
            <person name="Sankoff D."/>
            <person name="Paterson A.H."/>
            <person name="Zhu X."/>
            <person name="Yang X."/>
            <person name="Smith J.A."/>
            <person name="Cushman J.C."/>
            <person name="Paull R.E."/>
            <person name="Yu Q."/>
        </authorList>
    </citation>
    <scope>NUCLEOTIDE SEQUENCE [LARGE SCALE GENOMIC DNA]</scope>
    <source>
        <strain evidence="2">cv. F153</strain>
    </source>
</reference>
<gene>
    <name evidence="3" type="primary">LOC109710994</name>
</gene>
<feature type="region of interest" description="Disordered" evidence="1">
    <location>
        <begin position="301"/>
        <end position="332"/>
    </location>
</feature>
<feature type="compositionally biased region" description="Basic residues" evidence="1">
    <location>
        <begin position="36"/>
        <end position="47"/>
    </location>
</feature>
<dbReference type="PANTHER" id="PTHR35746:SF1">
    <property type="entry name" value="PENTATRICOPEPTIDE REPEAT (PPR) SUPERFAMILY PROTEIN"/>
    <property type="match status" value="1"/>
</dbReference>
<organism evidence="2 3">
    <name type="scientific">Ananas comosus</name>
    <name type="common">Pineapple</name>
    <name type="synonym">Ananas ananas</name>
    <dbReference type="NCBI Taxonomy" id="4615"/>
    <lineage>
        <taxon>Eukaryota</taxon>
        <taxon>Viridiplantae</taxon>
        <taxon>Streptophyta</taxon>
        <taxon>Embryophyta</taxon>
        <taxon>Tracheophyta</taxon>
        <taxon>Spermatophyta</taxon>
        <taxon>Magnoliopsida</taxon>
        <taxon>Liliopsida</taxon>
        <taxon>Poales</taxon>
        <taxon>Bromeliaceae</taxon>
        <taxon>Bromelioideae</taxon>
        <taxon>Ananas</taxon>
    </lineage>
</organism>
<dbReference type="PANTHER" id="PTHR35746">
    <property type="entry name" value="PENTATRICOPEPTIDE REPEAT (PPR) SUPERFAMILY PROTEIN"/>
    <property type="match status" value="1"/>
</dbReference>
<sequence length="942" mass="102712">MKPDDKRRVQPSGGGGGKGYVCHACGWACTNPHPSAKQRRSHRKHCGKSAAAAAAEGRRRVSDEELSDEDRRKKDGVDVLVEGESEDNGGGEKEFDRNGSDGETGFGGLGGDCGDLEKVRDNNLDSLLQLHSLVNDDCNTKCSEIQLTTREHLAGHVVLNNLQMDGTETTTFDDDCGEEEEVFNKQGRQHVTMNAELNESAENADNKDTVRIPTASVLSGDATNISSFIYSEVDNVDKRVEISVPMNHANGVETMRNDFPTEIDPHTNGVILSTSSGEQTWAEMPHNESLCRSSSEINAREHVDDSVSGNEGKNLNDLSIASNAPSKDNSQVVGSFQDKNFPIESDEIFDSVGAKARDVLESHVEGEVPEMVSSVFSLRKSDEFTGEDPLNEKVHEVNSLHDQSSDAAAIDYSTNRHIKNNTSPTVTEVDIESASSLGNSGGCEGLGSLGLNYNQVNSCSTVGDSSGFQETASDTEFLDSLEHETEYPFKQTETHELVFGSFVVSDADCDALSAVSHFSETFITDDERPDLMQEENGLKLHVDGDDNALEEADSQQDSSLKCLEISHQKSEYLSYSPSDQLNYQNLLEETNAEAEANDESNNLGLLEECCEEGESESGHLENVSGHELSLVNEHKDGLAGTIVDNHNDHSFIELFLEISGVKEVPNGKTVSDDTESTINKSVANHESNGNGIFEVISSSDCHQNLLEDLHVESEEEPDIEIVMKTCFSDSSFQSDTFEEKQGSNPDGGAPEIEHKTNELPTLHAQTPVCESADATKVLSSSDTAINDSLGKNRSHSRDFIVTSPPPANADHPTLQMGQEIQVEKRAQQEIQARKNEEIATKVVRWNSQKAYVPLRALLAEANFESDRESTKADNNKMPTTTAFAKSRSLKDEASLATSASSRSAADRKEWSSPARLPKGMDKKRRAKGKQGWAPFMCCPSTN</sequence>
<feature type="compositionally biased region" description="Basic and acidic residues" evidence="1">
    <location>
        <begin position="865"/>
        <end position="874"/>
    </location>
</feature>
<feature type="region of interest" description="Disordered" evidence="1">
    <location>
        <begin position="32"/>
        <end position="109"/>
    </location>
</feature>
<feature type="compositionally biased region" description="Basic and acidic residues" evidence="1">
    <location>
        <begin position="90"/>
        <end position="100"/>
    </location>
</feature>
<feature type="compositionally biased region" description="Low complexity" evidence="1">
    <location>
        <begin position="894"/>
        <end position="903"/>
    </location>
</feature>
<keyword evidence="2" id="KW-1185">Reference proteome</keyword>
<feature type="compositionally biased region" description="Polar residues" evidence="1">
    <location>
        <begin position="307"/>
        <end position="332"/>
    </location>
</feature>
<reference evidence="3" key="2">
    <citation type="submission" date="2025-08" db="UniProtKB">
        <authorList>
            <consortium name="RefSeq"/>
        </authorList>
    </citation>
    <scope>IDENTIFICATION</scope>
    <source>
        <tissue evidence="3">Leaf</tissue>
    </source>
</reference>
<evidence type="ECO:0000313" key="3">
    <source>
        <dbReference type="RefSeq" id="XP_020089440.1"/>
    </source>
</evidence>